<dbReference type="PANTHER" id="PTHR21192">
    <property type="entry name" value="NUCLEAR PROTEIN E3-3"/>
    <property type="match status" value="1"/>
</dbReference>
<dbReference type="Gene3D" id="3.40.1230.10">
    <property type="entry name" value="MTH938-like"/>
    <property type="match status" value="1"/>
</dbReference>
<dbReference type="SUPFAM" id="SSF64076">
    <property type="entry name" value="MTH938-like"/>
    <property type="match status" value="1"/>
</dbReference>
<dbReference type="AlphaFoldDB" id="H8L049"/>
<dbReference type="KEGG" id="fau:Fraau_1868"/>
<dbReference type="Pfam" id="PF04430">
    <property type="entry name" value="DUF498"/>
    <property type="match status" value="1"/>
</dbReference>
<evidence type="ECO:0000313" key="2">
    <source>
        <dbReference type="Proteomes" id="UP000005234"/>
    </source>
</evidence>
<gene>
    <name evidence="1" type="ordered locus">Fraau_1868</name>
</gene>
<protein>
    <recommendedName>
        <fullName evidence="3">Mth938-like domain-containing protein</fullName>
    </recommendedName>
</protein>
<evidence type="ECO:0008006" key="3">
    <source>
        <dbReference type="Google" id="ProtNLM"/>
    </source>
</evidence>
<evidence type="ECO:0000313" key="1">
    <source>
        <dbReference type="EMBL" id="AFC86261.1"/>
    </source>
</evidence>
<keyword evidence="2" id="KW-1185">Reference proteome</keyword>
<dbReference type="RefSeq" id="WP_014403266.1">
    <property type="nucleotide sequence ID" value="NC_017033.1"/>
</dbReference>
<dbReference type="OrthoDB" id="9800373at2"/>
<accession>H8L049</accession>
<name>H8L049_FRAAD</name>
<dbReference type="InterPro" id="IPR036748">
    <property type="entry name" value="MTH938-like_sf"/>
</dbReference>
<organism evidence="1 2">
    <name type="scientific">Frateuria aurantia (strain ATCC 33424 / DSM 6220 / KCTC 2777 / LMG 1558 / NBRC 3245 / NCIMB 13370)</name>
    <name type="common">Acetobacter aurantius</name>
    <dbReference type="NCBI Taxonomy" id="767434"/>
    <lineage>
        <taxon>Bacteria</taxon>
        <taxon>Pseudomonadati</taxon>
        <taxon>Pseudomonadota</taxon>
        <taxon>Gammaproteobacteria</taxon>
        <taxon>Lysobacterales</taxon>
        <taxon>Rhodanobacteraceae</taxon>
        <taxon>Frateuria</taxon>
    </lineage>
</organism>
<dbReference type="HOGENOM" id="CLU_074390_2_1_6"/>
<proteinExistence type="predicted"/>
<dbReference type="STRING" id="767434.Fraau_1868"/>
<dbReference type="PANTHER" id="PTHR21192:SF2">
    <property type="entry name" value="NADH DEHYDROGENASE [UBIQUINONE] 1 ALPHA SUBCOMPLEX ASSEMBLY FACTOR 3"/>
    <property type="match status" value="1"/>
</dbReference>
<dbReference type="eggNOG" id="COG3737">
    <property type="taxonomic scope" value="Bacteria"/>
</dbReference>
<dbReference type="Proteomes" id="UP000005234">
    <property type="component" value="Chromosome"/>
</dbReference>
<sequence>MELVLDKPEGYLFIRRQADDSITVMDRTLRRSFILARRQLLEDWPITHAGQLDAALAAPIMALKPELVLLGTGPTQIFPSSDVLALFVDQGIGVEVMSNASAARTHGLLAAEGRQVVAAFILAEPSRPGE</sequence>
<dbReference type="InterPro" id="IPR007523">
    <property type="entry name" value="NDUFAF3/AAMDC"/>
</dbReference>
<dbReference type="EMBL" id="CP003350">
    <property type="protein sequence ID" value="AFC86261.1"/>
    <property type="molecule type" value="Genomic_DNA"/>
</dbReference>
<reference evidence="1" key="1">
    <citation type="submission" date="2012-02" db="EMBL/GenBank/DDBJ databases">
        <title>The complete genome of Frateuria aurantia DSM 6220.</title>
        <authorList>
            <consortium name="US DOE Joint Genome Institute (JGI-PGF)"/>
            <person name="Lucas S."/>
            <person name="Copeland A."/>
            <person name="Lapidus A."/>
            <person name="Glavina del Rio T."/>
            <person name="Dalin E."/>
            <person name="Tice H."/>
            <person name="Bruce D."/>
            <person name="Goodwin L."/>
            <person name="Pitluck S."/>
            <person name="Peters L."/>
            <person name="Ovchinnikova G."/>
            <person name="Teshima H."/>
            <person name="Kyrpides N."/>
            <person name="Mavromatis K."/>
            <person name="Ivanova N."/>
            <person name="Brettin T."/>
            <person name="Detter J.C."/>
            <person name="Han C."/>
            <person name="Larimer F."/>
            <person name="Land M."/>
            <person name="Hauser L."/>
            <person name="Markowitz V."/>
            <person name="Cheng J.-F."/>
            <person name="Hugenholtz P."/>
            <person name="Woyke T."/>
            <person name="Wu D."/>
            <person name="Brambilla E."/>
            <person name="Klenk H.-P."/>
            <person name="Eisen J.A."/>
        </authorList>
    </citation>
    <scope>NUCLEOTIDE SEQUENCE</scope>
    <source>
        <strain evidence="1">DSM 6220</strain>
    </source>
</reference>